<keyword evidence="3" id="KW-1185">Reference proteome</keyword>
<gene>
    <name evidence="2" type="ORF">MCOS_LOCUS760</name>
</gene>
<accession>A0A0R3U2P5</accession>
<dbReference type="AlphaFoldDB" id="A0A0R3U2P5"/>
<feature type="region of interest" description="Disordered" evidence="1">
    <location>
        <begin position="1"/>
        <end position="42"/>
    </location>
</feature>
<dbReference type="Proteomes" id="UP000267029">
    <property type="component" value="Unassembled WGS sequence"/>
</dbReference>
<evidence type="ECO:0000313" key="3">
    <source>
        <dbReference type="Proteomes" id="UP000267029"/>
    </source>
</evidence>
<dbReference type="EMBL" id="UXSR01000073">
    <property type="protein sequence ID" value="VDD74757.1"/>
    <property type="molecule type" value="Genomic_DNA"/>
</dbReference>
<proteinExistence type="predicted"/>
<sequence length="116" mass="12613">MNLEIRENWARAGHGIGKKEAKADSKHTKRSSRSSSSNFRAAVGPGEKAFGLFHQGSSCKPSACVKSTLAGVEAVMKAVAAARRTSEDRQNRGGRRYAYFYLPEWIQPAYGISAPP</sequence>
<name>A0A0R3U2P5_MESCO</name>
<feature type="compositionally biased region" description="Basic and acidic residues" evidence="1">
    <location>
        <begin position="17"/>
        <end position="26"/>
    </location>
</feature>
<evidence type="ECO:0000256" key="1">
    <source>
        <dbReference type="SAM" id="MobiDB-lite"/>
    </source>
</evidence>
<evidence type="ECO:0000313" key="2">
    <source>
        <dbReference type="EMBL" id="VDD74757.1"/>
    </source>
</evidence>
<reference evidence="2 3" key="1">
    <citation type="submission" date="2018-10" db="EMBL/GenBank/DDBJ databases">
        <authorList>
            <consortium name="Pathogen Informatics"/>
        </authorList>
    </citation>
    <scope>NUCLEOTIDE SEQUENCE [LARGE SCALE GENOMIC DNA]</scope>
</reference>
<protein>
    <submittedName>
        <fullName evidence="2">Uncharacterized protein</fullName>
    </submittedName>
</protein>
<organism evidence="2 3">
    <name type="scientific">Mesocestoides corti</name>
    <name type="common">Flatworm</name>
    <dbReference type="NCBI Taxonomy" id="53468"/>
    <lineage>
        <taxon>Eukaryota</taxon>
        <taxon>Metazoa</taxon>
        <taxon>Spiralia</taxon>
        <taxon>Lophotrochozoa</taxon>
        <taxon>Platyhelminthes</taxon>
        <taxon>Cestoda</taxon>
        <taxon>Eucestoda</taxon>
        <taxon>Cyclophyllidea</taxon>
        <taxon>Mesocestoididae</taxon>
        <taxon>Mesocestoides</taxon>
    </lineage>
</organism>